<evidence type="ECO:0000259" key="1">
    <source>
        <dbReference type="PROSITE" id="PS51819"/>
    </source>
</evidence>
<dbReference type="PROSITE" id="PS51819">
    <property type="entry name" value="VOC"/>
    <property type="match status" value="1"/>
</dbReference>
<name>A0ABV8KYF2_9ACTN</name>
<dbReference type="Pfam" id="PF00903">
    <property type="entry name" value="Glyoxalase"/>
    <property type="match status" value="1"/>
</dbReference>
<gene>
    <name evidence="2" type="ORF">ACFOX0_33105</name>
</gene>
<dbReference type="SUPFAM" id="SSF54593">
    <property type="entry name" value="Glyoxalase/Bleomycin resistance protein/Dihydroxybiphenyl dioxygenase"/>
    <property type="match status" value="1"/>
</dbReference>
<feature type="domain" description="VOC" evidence="1">
    <location>
        <begin position="24"/>
        <end position="147"/>
    </location>
</feature>
<evidence type="ECO:0000313" key="3">
    <source>
        <dbReference type="Proteomes" id="UP001595868"/>
    </source>
</evidence>
<dbReference type="InterPro" id="IPR037523">
    <property type="entry name" value="VOC_core"/>
</dbReference>
<keyword evidence="3" id="KW-1185">Reference proteome</keyword>
<dbReference type="PANTHER" id="PTHR36503">
    <property type="entry name" value="BLR2520 PROTEIN"/>
    <property type="match status" value="1"/>
</dbReference>
<dbReference type="InterPro" id="IPR029068">
    <property type="entry name" value="Glyas_Bleomycin-R_OHBP_Dase"/>
</dbReference>
<comment type="caution">
    <text evidence="2">The sequence shown here is derived from an EMBL/GenBank/DDBJ whole genome shotgun (WGS) entry which is preliminary data.</text>
</comment>
<evidence type="ECO:0000313" key="2">
    <source>
        <dbReference type="EMBL" id="MFC4110737.1"/>
    </source>
</evidence>
<proteinExistence type="predicted"/>
<dbReference type="EMBL" id="JBHSBN010000056">
    <property type="protein sequence ID" value="MFC4110737.1"/>
    <property type="molecule type" value="Genomic_DNA"/>
</dbReference>
<dbReference type="Gene3D" id="3.10.180.10">
    <property type="entry name" value="2,3-Dihydroxybiphenyl 1,2-Dioxygenase, domain 1"/>
    <property type="match status" value="1"/>
</dbReference>
<protein>
    <submittedName>
        <fullName evidence="2">VOC family protein</fullName>
    </submittedName>
</protein>
<reference evidence="3" key="1">
    <citation type="journal article" date="2019" name="Int. J. Syst. Evol. Microbiol.">
        <title>The Global Catalogue of Microorganisms (GCM) 10K type strain sequencing project: providing services to taxonomists for standard genome sequencing and annotation.</title>
        <authorList>
            <consortium name="The Broad Institute Genomics Platform"/>
            <consortium name="The Broad Institute Genome Sequencing Center for Infectious Disease"/>
            <person name="Wu L."/>
            <person name="Ma J."/>
        </authorList>
    </citation>
    <scope>NUCLEOTIDE SEQUENCE [LARGE SCALE GENOMIC DNA]</scope>
    <source>
        <strain evidence="3">2902at01</strain>
    </source>
</reference>
<dbReference type="InterPro" id="IPR004360">
    <property type="entry name" value="Glyas_Fos-R_dOase_dom"/>
</dbReference>
<dbReference type="Proteomes" id="UP001595868">
    <property type="component" value="Unassembled WGS sequence"/>
</dbReference>
<accession>A0ABV8KYF2</accession>
<organism evidence="2 3">
    <name type="scientific">Micromonospora zhanjiangensis</name>
    <dbReference type="NCBI Taxonomy" id="1522057"/>
    <lineage>
        <taxon>Bacteria</taxon>
        <taxon>Bacillati</taxon>
        <taxon>Actinomycetota</taxon>
        <taxon>Actinomycetes</taxon>
        <taxon>Micromonosporales</taxon>
        <taxon>Micromonosporaceae</taxon>
        <taxon>Micromonospora</taxon>
    </lineage>
</organism>
<dbReference type="PANTHER" id="PTHR36503:SF2">
    <property type="entry name" value="BLR2408 PROTEIN"/>
    <property type="match status" value="1"/>
</dbReference>
<sequence>MTIKIIDHTLVVTTPRTQPLETSPVLFINLPVKDLAASRHFFTQLGFAFNDQFADENMEAMILGQDAFVLLLTEEYFVTYTDKKIANADSVEAILAVGVESRQRVDEIAETATAHGGRPSGHTKDLGFVYTRGFIDPDGHLWEATHMDYSAAQ</sequence>